<sequence>MIMRIRRSRSVIGMVLFVFCLTGCAWQDQLSAEESFNRALSGLSGVDNFSFRGEAAIRSGENGPFQQSLAFEGNLQHHTDLTLSSRNKGTTIRNDKDKVYADSVYQADGLTVSLKRKEGKWSTLSSGHVEEMWITRLNPLELLEYIGNSEKTVTQELGAARGTKVLRIELSPEAAAQMVYGSLDEQMKTLAERIERKGDPLYSEDPKVRKRLKAVWERDYNEMKSMLSKADTVSVSHVTINQKKQLPTKLTMERTLFFVDEQGKTRTETLLSDVTFTGY</sequence>
<comment type="caution">
    <text evidence="1">The sequence shown here is derived from an EMBL/GenBank/DDBJ whole genome shotgun (WGS) entry which is preliminary data.</text>
</comment>
<name>A0A1R1B890_PAELA</name>
<dbReference type="EMBL" id="MRTF01000001">
    <property type="protein sequence ID" value="OME96343.1"/>
    <property type="molecule type" value="Genomic_DNA"/>
</dbReference>
<protein>
    <submittedName>
        <fullName evidence="1">Uncharacterized protein</fullName>
    </submittedName>
</protein>
<proteinExistence type="predicted"/>
<dbReference type="Proteomes" id="UP000187074">
    <property type="component" value="Unassembled WGS sequence"/>
</dbReference>
<evidence type="ECO:0000313" key="1">
    <source>
        <dbReference type="EMBL" id="OME96343.1"/>
    </source>
</evidence>
<gene>
    <name evidence="1" type="ORF">BK123_01760</name>
</gene>
<reference evidence="1 2" key="1">
    <citation type="submission" date="2016-11" db="EMBL/GenBank/DDBJ databases">
        <title>Paenibacillus species isolates.</title>
        <authorList>
            <person name="Beno S.M."/>
        </authorList>
    </citation>
    <scope>NUCLEOTIDE SEQUENCE [LARGE SCALE GENOMIC DNA]</scope>
    <source>
        <strain evidence="1 2">FSL F4-0100</strain>
    </source>
</reference>
<evidence type="ECO:0000313" key="2">
    <source>
        <dbReference type="Proteomes" id="UP000187074"/>
    </source>
</evidence>
<dbReference type="AlphaFoldDB" id="A0A1R1B890"/>
<organism evidence="1 2">
    <name type="scientific">Paenibacillus lautus</name>
    <name type="common">Bacillus lautus</name>
    <dbReference type="NCBI Taxonomy" id="1401"/>
    <lineage>
        <taxon>Bacteria</taxon>
        <taxon>Bacillati</taxon>
        <taxon>Bacillota</taxon>
        <taxon>Bacilli</taxon>
        <taxon>Bacillales</taxon>
        <taxon>Paenibacillaceae</taxon>
        <taxon>Paenibacillus</taxon>
    </lineage>
</organism>
<accession>A0A1R1B890</accession>
<dbReference type="STRING" id="1401.BK123_01760"/>